<feature type="binding site" evidence="6">
    <location>
        <begin position="88"/>
        <end position="90"/>
    </location>
    <ligand>
        <name>S-adenosyl-L-methionine</name>
        <dbReference type="ChEBI" id="CHEBI:59789"/>
    </ligand>
</feature>
<feature type="binding site" evidence="6">
    <location>
        <begin position="116"/>
        <end position="117"/>
    </location>
    <ligand>
        <name>S-adenosyl-L-methionine</name>
        <dbReference type="ChEBI" id="CHEBI:59789"/>
    </ligand>
</feature>
<comment type="caution">
    <text evidence="7">The sequence shown here is derived from an EMBL/GenBank/DDBJ whole genome shotgun (WGS) entry which is preliminary data.</text>
</comment>
<evidence type="ECO:0000256" key="6">
    <source>
        <dbReference type="HAMAP-Rule" id="MF_00074"/>
    </source>
</evidence>
<keyword evidence="3 6" id="KW-0489">Methyltransferase</keyword>
<sequence length="196" mass="21128">MEPRLPSELNAALGRFLVLLDKWNRTHALTALPPGERREELLLDAAVLLPFLAHLPAGGKVADLGTGMGCPAVVLALARPDLQVLGVDASTKKLAFLKQVAMELPVPNLQAVHGRLEDLPALGADWGTAKALAPLPSLLGWWERHGRPEAPFFALKGSDWQSESVPQGWAASPHPYSLPTRGKRVVVELRRDPTGS</sequence>
<evidence type="ECO:0000313" key="8">
    <source>
        <dbReference type="Proteomes" id="UP000709959"/>
    </source>
</evidence>
<keyword evidence="5 6" id="KW-0949">S-adenosyl-L-methionine</keyword>
<dbReference type="PANTHER" id="PTHR31760">
    <property type="entry name" value="S-ADENOSYL-L-METHIONINE-DEPENDENT METHYLTRANSFERASES SUPERFAMILY PROTEIN"/>
    <property type="match status" value="1"/>
</dbReference>
<comment type="caution">
    <text evidence="6">Lacks conserved residue(s) required for the propagation of feature annotation.</text>
</comment>
<feature type="binding site" evidence="6">
    <location>
        <position position="65"/>
    </location>
    <ligand>
        <name>S-adenosyl-L-methionine</name>
        <dbReference type="ChEBI" id="CHEBI:59789"/>
    </ligand>
</feature>
<keyword evidence="1 6" id="KW-0963">Cytoplasm</keyword>
<dbReference type="HAMAP" id="MF_00074">
    <property type="entry name" value="16SrRNA_methyltr_G"/>
    <property type="match status" value="1"/>
</dbReference>
<dbReference type="Proteomes" id="UP000709959">
    <property type="component" value="Unassembled WGS sequence"/>
</dbReference>
<evidence type="ECO:0000256" key="3">
    <source>
        <dbReference type="ARBA" id="ARBA00022603"/>
    </source>
</evidence>
<comment type="function">
    <text evidence="6">Specifically methylates the N7 position of a guanine in 16S rRNA.</text>
</comment>
<comment type="subcellular location">
    <subcellularLocation>
        <location evidence="6">Cytoplasm</location>
    </subcellularLocation>
</comment>
<dbReference type="InterPro" id="IPR029063">
    <property type="entry name" value="SAM-dependent_MTases_sf"/>
</dbReference>
<evidence type="ECO:0000256" key="2">
    <source>
        <dbReference type="ARBA" id="ARBA00022552"/>
    </source>
</evidence>
<evidence type="ECO:0000256" key="4">
    <source>
        <dbReference type="ARBA" id="ARBA00022679"/>
    </source>
</evidence>
<protein>
    <recommendedName>
        <fullName evidence="6">Ribosomal RNA small subunit methyltransferase G</fullName>
        <ecNumber evidence="6">2.1.1.-</ecNumber>
    </recommendedName>
    <alternativeName>
        <fullName evidence="6">16S rRNA 7-methylguanosine methyltransferase</fullName>
        <shortName evidence="6">16S rRNA m7G methyltransferase</shortName>
    </alternativeName>
</protein>
<evidence type="ECO:0000313" key="7">
    <source>
        <dbReference type="EMBL" id="MBK8573247.1"/>
    </source>
</evidence>
<dbReference type="EMBL" id="JADKCH010000015">
    <property type="protein sequence ID" value="MBK8573247.1"/>
    <property type="molecule type" value="Genomic_DNA"/>
</dbReference>
<keyword evidence="4 6" id="KW-0808">Transferase</keyword>
<keyword evidence="2 6" id="KW-0698">rRNA processing</keyword>
<feature type="binding site" evidence="6">
    <location>
        <position position="130"/>
    </location>
    <ligand>
        <name>S-adenosyl-L-methionine</name>
        <dbReference type="ChEBI" id="CHEBI:59789"/>
    </ligand>
</feature>
<dbReference type="AlphaFoldDB" id="A0A936K896"/>
<dbReference type="GO" id="GO:0070043">
    <property type="term" value="F:rRNA (guanine-N7-)-methyltransferase activity"/>
    <property type="evidence" value="ECO:0007669"/>
    <property type="project" value="UniProtKB-UniRule"/>
</dbReference>
<accession>A0A936K896</accession>
<dbReference type="Pfam" id="PF02527">
    <property type="entry name" value="GidB"/>
    <property type="match status" value="1"/>
</dbReference>
<dbReference type="PANTHER" id="PTHR31760:SF0">
    <property type="entry name" value="S-ADENOSYL-L-METHIONINE-DEPENDENT METHYLTRANSFERASES SUPERFAMILY PROTEIN"/>
    <property type="match status" value="1"/>
</dbReference>
<dbReference type="PIRSF" id="PIRSF003078">
    <property type="entry name" value="GidB"/>
    <property type="match status" value="1"/>
</dbReference>
<evidence type="ECO:0000256" key="5">
    <source>
        <dbReference type="ARBA" id="ARBA00022691"/>
    </source>
</evidence>
<dbReference type="Gene3D" id="3.40.50.150">
    <property type="entry name" value="Vaccinia Virus protein VP39"/>
    <property type="match status" value="1"/>
</dbReference>
<gene>
    <name evidence="6" type="primary">rsmG</name>
    <name evidence="7" type="ORF">IPN91_11515</name>
</gene>
<dbReference type="EC" id="2.1.1.-" evidence="6"/>
<dbReference type="SUPFAM" id="SSF53335">
    <property type="entry name" value="S-adenosyl-L-methionine-dependent methyltransferases"/>
    <property type="match status" value="1"/>
</dbReference>
<dbReference type="GO" id="GO:0005829">
    <property type="term" value="C:cytosol"/>
    <property type="evidence" value="ECO:0007669"/>
    <property type="project" value="TreeGrafter"/>
</dbReference>
<dbReference type="InterPro" id="IPR003682">
    <property type="entry name" value="rRNA_ssu_MeTfrase_G"/>
</dbReference>
<reference evidence="7 8" key="1">
    <citation type="submission" date="2020-10" db="EMBL/GenBank/DDBJ databases">
        <title>Connecting structure to function with the recovery of over 1000 high-quality activated sludge metagenome-assembled genomes encoding full-length rRNA genes using long-read sequencing.</title>
        <authorList>
            <person name="Singleton C.M."/>
            <person name="Petriglieri F."/>
            <person name="Kristensen J.M."/>
            <person name="Kirkegaard R.H."/>
            <person name="Michaelsen T.Y."/>
            <person name="Andersen M.H."/>
            <person name="Karst S.M."/>
            <person name="Dueholm M.S."/>
            <person name="Nielsen P.H."/>
            <person name="Albertsen M."/>
        </authorList>
    </citation>
    <scope>NUCLEOTIDE SEQUENCE [LARGE SCALE GENOMIC DNA]</scope>
    <source>
        <strain evidence="7">OdNE_18-Q3-R46-58_MAXAC.008</strain>
    </source>
</reference>
<comment type="similarity">
    <text evidence="6">Belongs to the methyltransferase superfamily. RNA methyltransferase RsmG family.</text>
</comment>
<name>A0A936K896_9BACT</name>
<dbReference type="CDD" id="cd02440">
    <property type="entry name" value="AdoMet_MTases"/>
    <property type="match status" value="1"/>
</dbReference>
<evidence type="ECO:0000256" key="1">
    <source>
        <dbReference type="ARBA" id="ARBA00022490"/>
    </source>
</evidence>
<organism evidence="7 8">
    <name type="scientific">Candidatus Geothrix odensensis</name>
    <dbReference type="NCBI Taxonomy" id="2954440"/>
    <lineage>
        <taxon>Bacteria</taxon>
        <taxon>Pseudomonadati</taxon>
        <taxon>Acidobacteriota</taxon>
        <taxon>Holophagae</taxon>
        <taxon>Holophagales</taxon>
        <taxon>Holophagaceae</taxon>
        <taxon>Geothrix</taxon>
    </lineage>
</organism>
<proteinExistence type="inferred from homology"/>